<keyword evidence="1" id="KW-0732">Signal</keyword>
<gene>
    <name evidence="4" type="ORF">GMD59_04935</name>
</gene>
<comment type="caution">
    <text evidence="4">The sequence shown here is derived from an EMBL/GenBank/DDBJ whole genome shotgun (WGS) entry which is preliminary data.</text>
</comment>
<reference evidence="4 5" key="1">
    <citation type="journal article" date="2019" name="Nat. Med.">
        <title>A library of human gut bacterial isolates paired with longitudinal multiomics data enables mechanistic microbiome research.</title>
        <authorList>
            <person name="Poyet M."/>
            <person name="Groussin M."/>
            <person name="Gibbons S.M."/>
            <person name="Avila-Pacheco J."/>
            <person name="Jiang X."/>
            <person name="Kearney S.M."/>
            <person name="Perrotta A.R."/>
            <person name="Berdy B."/>
            <person name="Zhao S."/>
            <person name="Lieberman T.D."/>
            <person name="Swanson P.K."/>
            <person name="Smith M."/>
            <person name="Roesemann S."/>
            <person name="Alexander J.E."/>
            <person name="Rich S.A."/>
            <person name="Livny J."/>
            <person name="Vlamakis H."/>
            <person name="Clish C."/>
            <person name="Bullock K."/>
            <person name="Deik A."/>
            <person name="Scott J."/>
            <person name="Pierce K.A."/>
            <person name="Xavier R.J."/>
            <person name="Alm E.J."/>
        </authorList>
    </citation>
    <scope>NUCLEOTIDE SEQUENCE [LARGE SCALE GENOMIC DNA]</scope>
    <source>
        <strain evidence="4 5">BIOML-A4</strain>
    </source>
</reference>
<name>A0A6L6LTV2_9FIRM</name>
<accession>A0A6L6LTV2</accession>
<evidence type="ECO:0000256" key="3">
    <source>
        <dbReference type="SAM" id="MobiDB-lite"/>
    </source>
</evidence>
<proteinExistence type="predicted"/>
<keyword evidence="2" id="KW-0378">Hydrolase</keyword>
<dbReference type="AlphaFoldDB" id="A0A6L6LTV2"/>
<dbReference type="InterPro" id="IPR050955">
    <property type="entry name" value="Plant_Biomass_Hydrol_Est"/>
</dbReference>
<dbReference type="PANTHER" id="PTHR43037">
    <property type="entry name" value="UNNAMED PRODUCT-RELATED"/>
    <property type="match status" value="1"/>
</dbReference>
<dbReference type="GO" id="GO:0016787">
    <property type="term" value="F:hydrolase activity"/>
    <property type="evidence" value="ECO:0007669"/>
    <property type="project" value="UniProtKB-KW"/>
</dbReference>
<dbReference type="Proteomes" id="UP000472755">
    <property type="component" value="Unassembled WGS sequence"/>
</dbReference>
<dbReference type="InterPro" id="IPR029058">
    <property type="entry name" value="AB_hydrolase_fold"/>
</dbReference>
<feature type="region of interest" description="Disordered" evidence="3">
    <location>
        <begin position="132"/>
        <end position="151"/>
    </location>
</feature>
<dbReference type="Gene3D" id="3.40.50.1820">
    <property type="entry name" value="alpha/beta hydrolase"/>
    <property type="match status" value="1"/>
</dbReference>
<evidence type="ECO:0000313" key="5">
    <source>
        <dbReference type="Proteomes" id="UP000472755"/>
    </source>
</evidence>
<evidence type="ECO:0000256" key="2">
    <source>
        <dbReference type="ARBA" id="ARBA00022801"/>
    </source>
</evidence>
<evidence type="ECO:0008006" key="6">
    <source>
        <dbReference type="Google" id="ProtNLM"/>
    </source>
</evidence>
<sequence>MLNQLFLRAGTPDDDNRDYLPERIKSSDIVVNENGNNSQPYPERLCEFHDALTDDGKEDTWYEYIPTGYDPTKKTPLVISLHGGLMTGWGQAIYTSWTMMAETHDFIVAFPDASEGRVWCVQWGKWRFDGSAGTHENEVPPPGANPAPENAAENRDVRLILGLIACMKGKYNIDEERIYLQGMSMGNLMTALFSRNFGHLLAGAAGSGCASFTNLLFEPDGTVKNKGGHLPVWQSRPEKNDIPPDKEESLFVNKYNRYYWMKLNACEPLPQISIVGEDNMAFYKGEKADLVYLDIKNRDHGQTLDDAALVWNYLFSGVRRKTDGTIVREESNLPRTGDALALAVATECGYAWANNRILPMTAVARPWQKLKYHGLDGGQRVRGEYCMVPLSLLAEFFGAQLVYSKDTLTAHMQLPDGRRLQFARGSIGCVIDNDLRSMYCEALHREGQLLVSIEWFCRYVYGLTVTACDGVVYATDHFAELSANMADLLRDLLQNGGALADFEALKCRE</sequence>
<organism evidence="4 5">
    <name type="scientific">Ruthenibacterium lactatiformans</name>
    <dbReference type="NCBI Taxonomy" id="1550024"/>
    <lineage>
        <taxon>Bacteria</taxon>
        <taxon>Bacillati</taxon>
        <taxon>Bacillota</taxon>
        <taxon>Clostridia</taxon>
        <taxon>Eubacteriales</taxon>
        <taxon>Oscillospiraceae</taxon>
        <taxon>Ruthenibacterium</taxon>
    </lineage>
</organism>
<dbReference type="PANTHER" id="PTHR43037:SF5">
    <property type="entry name" value="FERULOYL ESTERASE"/>
    <property type="match status" value="1"/>
</dbReference>
<dbReference type="EMBL" id="WMZU01000005">
    <property type="protein sequence ID" value="MTS26631.1"/>
    <property type="molecule type" value="Genomic_DNA"/>
</dbReference>
<dbReference type="SUPFAM" id="SSF53474">
    <property type="entry name" value="alpha/beta-Hydrolases"/>
    <property type="match status" value="1"/>
</dbReference>
<evidence type="ECO:0000256" key="1">
    <source>
        <dbReference type="ARBA" id="ARBA00022729"/>
    </source>
</evidence>
<evidence type="ECO:0000313" key="4">
    <source>
        <dbReference type="EMBL" id="MTS26631.1"/>
    </source>
</evidence>
<protein>
    <recommendedName>
        <fullName evidence="6">Poly(3-hydroxybutyrate) depolymerase</fullName>
    </recommendedName>
</protein>